<evidence type="ECO:0000313" key="3">
    <source>
        <dbReference type="Proteomes" id="UP000034457"/>
    </source>
</evidence>
<protein>
    <submittedName>
        <fullName evidence="2">Uncharacterized protein</fullName>
    </submittedName>
</protein>
<evidence type="ECO:0000256" key="1">
    <source>
        <dbReference type="SAM" id="Phobius"/>
    </source>
</evidence>
<feature type="transmembrane region" description="Helical" evidence="1">
    <location>
        <begin position="12"/>
        <end position="33"/>
    </location>
</feature>
<organism evidence="2 3">
    <name type="scientific">Candidatus Roizmanbacteria bacterium GW2011_GWA2_35_19</name>
    <dbReference type="NCBI Taxonomy" id="1618478"/>
    <lineage>
        <taxon>Bacteria</taxon>
        <taxon>Candidatus Roizmaniibacteriota</taxon>
    </lineage>
</organism>
<sequence length="318" mass="36916">MEILLDFYSKIPWLNILPIFLSVIIIRLFYLAFKNKWPELYFSVSDYTSLFISVSPIRYFSFTLLPAIIISSLILSFFVKNFRIQNLELTGLSIGLIHSLSTNGVAFWKLLSKNKSIATFFNKYFQMSMHAFTIILISLSGYIGGFLGKQKFLIPFIPTWAVIDNIWAALFSSILTVFFYKIYRNEYISEDIIIEKSKNSLSASLVKHLNTICEKYQANKDLVMAICITENIQRPLWVRKIERVKSYVFKSGTYGIMQVQSNKYIDDYKSIEIAVEEFFKNTASFSDNEITNLLSKYNSDSKFLYFAVASYYYLLPKG</sequence>
<feature type="transmembrane region" description="Helical" evidence="1">
    <location>
        <begin position="131"/>
        <end position="148"/>
    </location>
</feature>
<feature type="transmembrane region" description="Helical" evidence="1">
    <location>
        <begin position="59"/>
        <end position="79"/>
    </location>
</feature>
<keyword evidence="1" id="KW-0472">Membrane</keyword>
<name>A0A0G0BQ90_9BACT</name>
<proteinExistence type="predicted"/>
<dbReference type="STRING" id="1618478.UR68_C0032G0014"/>
<keyword evidence="1" id="KW-0812">Transmembrane</keyword>
<feature type="transmembrane region" description="Helical" evidence="1">
    <location>
        <begin position="160"/>
        <end position="180"/>
    </location>
</feature>
<evidence type="ECO:0000313" key="2">
    <source>
        <dbReference type="EMBL" id="KKP71563.1"/>
    </source>
</evidence>
<keyword evidence="1" id="KW-1133">Transmembrane helix</keyword>
<dbReference type="Proteomes" id="UP000034457">
    <property type="component" value="Unassembled WGS sequence"/>
</dbReference>
<reference evidence="2 3" key="1">
    <citation type="journal article" date="2015" name="Nature">
        <title>rRNA introns, odd ribosomes, and small enigmatic genomes across a large radiation of phyla.</title>
        <authorList>
            <person name="Brown C.T."/>
            <person name="Hug L.A."/>
            <person name="Thomas B.C."/>
            <person name="Sharon I."/>
            <person name="Castelle C.J."/>
            <person name="Singh A."/>
            <person name="Wilkins M.J."/>
            <person name="Williams K.H."/>
            <person name="Banfield J.F."/>
        </authorList>
    </citation>
    <scope>NUCLEOTIDE SEQUENCE [LARGE SCALE GENOMIC DNA]</scope>
</reference>
<gene>
    <name evidence="2" type="ORF">UR68_C0032G0014</name>
</gene>
<feature type="transmembrane region" description="Helical" evidence="1">
    <location>
        <begin position="91"/>
        <end position="111"/>
    </location>
</feature>
<dbReference type="EMBL" id="LBQC01000032">
    <property type="protein sequence ID" value="KKP71563.1"/>
    <property type="molecule type" value="Genomic_DNA"/>
</dbReference>
<comment type="caution">
    <text evidence="2">The sequence shown here is derived from an EMBL/GenBank/DDBJ whole genome shotgun (WGS) entry which is preliminary data.</text>
</comment>
<accession>A0A0G0BQ90</accession>
<dbReference type="AlphaFoldDB" id="A0A0G0BQ90"/>